<evidence type="ECO:0000259" key="3">
    <source>
        <dbReference type="Pfam" id="PF20009"/>
    </source>
</evidence>
<dbReference type="RefSeq" id="WP_379836553.1">
    <property type="nucleotide sequence ID" value="NZ_JBHRYQ010000001.1"/>
</dbReference>
<evidence type="ECO:0000259" key="2">
    <source>
        <dbReference type="Pfam" id="PF18962"/>
    </source>
</evidence>
<dbReference type="Proteomes" id="UP001595616">
    <property type="component" value="Unassembled WGS sequence"/>
</dbReference>
<feature type="domain" description="GEVED" evidence="3">
    <location>
        <begin position="946"/>
        <end position="1015"/>
    </location>
</feature>
<dbReference type="Pfam" id="PF05572">
    <property type="entry name" value="Peptidase_M43"/>
    <property type="match status" value="1"/>
</dbReference>
<dbReference type="InterPro" id="IPR008754">
    <property type="entry name" value="Peptidase_M43"/>
</dbReference>
<evidence type="ECO:0000259" key="1">
    <source>
        <dbReference type="Pfam" id="PF05572"/>
    </source>
</evidence>
<organism evidence="4 5">
    <name type="scientific">Lacihabitans lacunae</name>
    <dbReference type="NCBI Taxonomy" id="1028214"/>
    <lineage>
        <taxon>Bacteria</taxon>
        <taxon>Pseudomonadati</taxon>
        <taxon>Bacteroidota</taxon>
        <taxon>Cytophagia</taxon>
        <taxon>Cytophagales</taxon>
        <taxon>Leadbetterellaceae</taxon>
        <taxon>Lacihabitans</taxon>
    </lineage>
</organism>
<dbReference type="Pfam" id="PF20009">
    <property type="entry name" value="GEVED"/>
    <property type="match status" value="1"/>
</dbReference>
<dbReference type="InterPro" id="IPR026444">
    <property type="entry name" value="Secre_tail"/>
</dbReference>
<dbReference type="Pfam" id="PF18962">
    <property type="entry name" value="Por_Secre_tail"/>
    <property type="match status" value="1"/>
</dbReference>
<dbReference type="SUPFAM" id="SSF55486">
    <property type="entry name" value="Metalloproteases ('zincins'), catalytic domain"/>
    <property type="match status" value="1"/>
</dbReference>
<dbReference type="InterPro" id="IPR045474">
    <property type="entry name" value="GEVED"/>
</dbReference>
<protein>
    <submittedName>
        <fullName evidence="4">GEVED domain-containing protein</fullName>
    </submittedName>
</protein>
<feature type="domain" description="Secretion system C-terminal sorting" evidence="2">
    <location>
        <begin position="1771"/>
        <end position="1850"/>
    </location>
</feature>
<dbReference type="NCBIfam" id="TIGR04183">
    <property type="entry name" value="Por_Secre_tail"/>
    <property type="match status" value="1"/>
</dbReference>
<sequence length="1851" mass="207598">METSSTRNYCKILGLLFIYFFIFSSNLNAQTLELLKCGSAEPSKEYYESSKLFLQNSPNLREQIKNPISVAISVKMARKTDGTGGLSINLVQSAIDKLNQKFTGTNINFYLYNNAITFIDDDRYYLFSTEDEGEITKKYDVNYAVNLYLVHSFKESIGGYAYFPSTDKVTNRVFAYYENVTDLMDKVIPHEFGHYFGLFHTFQGNQSSNEEYVTRTELANCDFAGDLLCDTPADPYGKLYILGYLDCSFPYTFSDKLSEQYRPATDNLMSYYRGCGNNFTNGQINLMSFGISERLAPNNNVLNGYNIRGYSPDSNIILTTKNLKKINNEYAGENICIKEKYLLEYSNSLNNNAEVDVYALSSDYKVRHLVGKGIKSPIEIDLSTIPLLYSDINFQVVSSDEKHFGTLSTTSYSVLDIPKGTISGNSTIFSGENAIYFLNVNGGKAEVEIEDLQGNIYKSFKDLRINKQQSLKINQTTELRVKSIKNICGVGSVSGLAKVTVSSAPTANLIVINAADPVWCRGQEKKIDIVANGTPPPIKSLNVFSVDKNEKITGISYEHIFDKLVFKPISANSPLPNEVYIEIEFENIPEKIKSKTFYFAEPLKYALTKQIEAERLQNISIKLEDTFFAAPTELVFNDFITKTVFGKNPSIDFASLENQNFSLSKIVNPSCQLLDIAINVDLKVKDNLKIDIVREPNSCTGEKKSVSINKSEAFVSNTPEILFYDELDKNVAINTAQIDGNSLTFTIPESIQKEGYHYFRIKMLGGFLSQKSNKFFISTLPNVDISGFYNSSYDKKNLIKSIEGSFPISVKFNNGLEQSIINREFIISNEFFADGNYQIEKMSNICGSKSSDKSFIISKNTFAPKCVGYRTTGDGTSGSVTLFTIKEPAGKTINKQVGDRFGINGYKDLTNSVIHVSKYTKYAIEASTWSSRTLTGGGGNGEKPVIWIDYNRNGTFEENERIQNSGYSYSFTLEINDLVMPGYYLMRISTTNGETSGIVDPCSPTEKLITTSDYTLKIENYDAGNLPRLKIDINKKSYCYGSSIDFSIYREGANLNDKVNVKLKDRWGNLLQNYGDLNFGSHSKTIDYEIFENESNLTLEVFDSKSGVMVNSDEFYIIKPAKVTFTGSSFGTKGKKSFITYNLEGGSNIDITFSINGGEETINTNLYVDGDYLRTFSSVFNYSQIVKPIRAIDKVCGVAQVSGSTAVAILQQSQAQAEELSFSGGSGYTSCESEFSFNYQRKDNTAFGENDYITAQLVDNKGNYKNTLDYYKSQNIILSSTKKEPPGLYYVKLISSQPVHEYYLYPLELYFKNKVTVSKKRKSFEGNVEYLELQSSNQNTRFNLNNTLFEYAMSFNFRLPLNLAKGKSLNITSSNSNYCSNKFPSVEYKTDQVSYVKGEISILSPKNVCVGGKVEIPYLINKELENNNTFEFTILNQQNRIVDTGLAIAENGNLKISQKNELDPTKKYRIRVNSTNPYIESKPTEEISFSPKLEAILNGSPKNQVYAGSKIPVSINLRGEAPYEITLNNGQVFQNIKDSVYNFNVIADTLFSKIFISKITSACGEGQTKGELNLEIFEIPKISISPIDQGIYCVGSTLGIEYATIKGKFINDPKLILELVNDKTGEATFIKSIDKINGSTEMKIPKSSIRGATYSLRITNTEPYFNSKISNSFQIEDIPSASILDDITGFEGFNYKIIIQINSNTKTKLTIDGENFETDQEIFTKNIELSNTQNKYKLDKISNYCGEGQINKNTANINILPNSEAAYYATVYPNPISNQNSTFSIKLKEPLLYNPTEIHLITAKGQLVESKSISNEFANEIRWGLSGLSHGVYFLNFKIKNLQFTKKIIIE</sequence>
<gene>
    <name evidence="4" type="ORF">ACFOOI_07165</name>
</gene>
<evidence type="ECO:0000313" key="4">
    <source>
        <dbReference type="EMBL" id="MFC3810424.1"/>
    </source>
</evidence>
<evidence type="ECO:0000313" key="5">
    <source>
        <dbReference type="Proteomes" id="UP001595616"/>
    </source>
</evidence>
<feature type="domain" description="Peptidase M43 pregnancy-associated plasma-A" evidence="1">
    <location>
        <begin position="139"/>
        <end position="288"/>
    </location>
</feature>
<reference evidence="5" key="1">
    <citation type="journal article" date="2019" name="Int. J. Syst. Evol. Microbiol.">
        <title>The Global Catalogue of Microorganisms (GCM) 10K type strain sequencing project: providing services to taxonomists for standard genome sequencing and annotation.</title>
        <authorList>
            <consortium name="The Broad Institute Genomics Platform"/>
            <consortium name="The Broad Institute Genome Sequencing Center for Infectious Disease"/>
            <person name="Wu L."/>
            <person name="Ma J."/>
        </authorList>
    </citation>
    <scope>NUCLEOTIDE SEQUENCE [LARGE SCALE GENOMIC DNA]</scope>
    <source>
        <strain evidence="5">CECT 7956</strain>
    </source>
</reference>
<dbReference type="InterPro" id="IPR024079">
    <property type="entry name" value="MetalloPept_cat_dom_sf"/>
</dbReference>
<dbReference type="EMBL" id="JBHRYQ010000001">
    <property type="protein sequence ID" value="MFC3810424.1"/>
    <property type="molecule type" value="Genomic_DNA"/>
</dbReference>
<name>A0ABV7YV25_9BACT</name>
<comment type="caution">
    <text evidence="4">The sequence shown here is derived from an EMBL/GenBank/DDBJ whole genome shotgun (WGS) entry which is preliminary data.</text>
</comment>
<accession>A0ABV7YV25</accession>
<dbReference type="Gene3D" id="3.40.390.10">
    <property type="entry name" value="Collagenase (Catalytic Domain)"/>
    <property type="match status" value="1"/>
</dbReference>
<proteinExistence type="predicted"/>
<keyword evidence="5" id="KW-1185">Reference proteome</keyword>